<accession>A0A6A7A7S4</accession>
<name>A0A6A7A7S4_9PLEO</name>
<keyword evidence="2" id="KW-1185">Reference proteome</keyword>
<dbReference type="EMBL" id="MU006221">
    <property type="protein sequence ID" value="KAF2829223.1"/>
    <property type="molecule type" value="Genomic_DNA"/>
</dbReference>
<organism evidence="1 2">
    <name type="scientific">Ophiobolus disseminans</name>
    <dbReference type="NCBI Taxonomy" id="1469910"/>
    <lineage>
        <taxon>Eukaryota</taxon>
        <taxon>Fungi</taxon>
        <taxon>Dikarya</taxon>
        <taxon>Ascomycota</taxon>
        <taxon>Pezizomycotina</taxon>
        <taxon>Dothideomycetes</taxon>
        <taxon>Pleosporomycetidae</taxon>
        <taxon>Pleosporales</taxon>
        <taxon>Pleosporineae</taxon>
        <taxon>Phaeosphaeriaceae</taxon>
        <taxon>Ophiobolus</taxon>
    </lineage>
</organism>
<sequence length="141" mass="15839">MNGTRIWLESGYRCTFCQAFELACRDIHRHVTTTTLARAPAPVKQAANVSKKFGEAKVKSQLSNLSGQASSSPARIMESRAAEMHKTQDSRPTMLVQAMKALSRRAEDAEHTNIMLEKQHADEIARLMLEHAKKLVHLQQK</sequence>
<reference evidence="1" key="1">
    <citation type="journal article" date="2020" name="Stud. Mycol.">
        <title>101 Dothideomycetes genomes: a test case for predicting lifestyles and emergence of pathogens.</title>
        <authorList>
            <person name="Haridas S."/>
            <person name="Albert R."/>
            <person name="Binder M."/>
            <person name="Bloem J."/>
            <person name="Labutti K."/>
            <person name="Salamov A."/>
            <person name="Andreopoulos B."/>
            <person name="Baker S."/>
            <person name="Barry K."/>
            <person name="Bills G."/>
            <person name="Bluhm B."/>
            <person name="Cannon C."/>
            <person name="Castanera R."/>
            <person name="Culley D."/>
            <person name="Daum C."/>
            <person name="Ezra D."/>
            <person name="Gonzalez J."/>
            <person name="Henrissat B."/>
            <person name="Kuo A."/>
            <person name="Liang C."/>
            <person name="Lipzen A."/>
            <person name="Lutzoni F."/>
            <person name="Magnuson J."/>
            <person name="Mondo S."/>
            <person name="Nolan M."/>
            <person name="Ohm R."/>
            <person name="Pangilinan J."/>
            <person name="Park H.-J."/>
            <person name="Ramirez L."/>
            <person name="Alfaro M."/>
            <person name="Sun H."/>
            <person name="Tritt A."/>
            <person name="Yoshinaga Y."/>
            <person name="Zwiers L.-H."/>
            <person name="Turgeon B."/>
            <person name="Goodwin S."/>
            <person name="Spatafora J."/>
            <person name="Crous P."/>
            <person name="Grigoriev I."/>
        </authorList>
    </citation>
    <scope>NUCLEOTIDE SEQUENCE</scope>
    <source>
        <strain evidence="1">CBS 113818</strain>
    </source>
</reference>
<evidence type="ECO:0000313" key="1">
    <source>
        <dbReference type="EMBL" id="KAF2829223.1"/>
    </source>
</evidence>
<dbReference type="AlphaFoldDB" id="A0A6A7A7S4"/>
<proteinExistence type="predicted"/>
<protein>
    <submittedName>
        <fullName evidence="1">Uncharacterized protein</fullName>
    </submittedName>
</protein>
<gene>
    <name evidence="1" type="ORF">CC86DRAFT_379964</name>
</gene>
<dbReference type="Proteomes" id="UP000799424">
    <property type="component" value="Unassembled WGS sequence"/>
</dbReference>
<evidence type="ECO:0000313" key="2">
    <source>
        <dbReference type="Proteomes" id="UP000799424"/>
    </source>
</evidence>